<evidence type="ECO:0000313" key="2">
    <source>
        <dbReference type="EMBL" id="KAF7337141.1"/>
    </source>
</evidence>
<keyword evidence="3" id="KW-1185">Reference proteome</keyword>
<evidence type="ECO:0000313" key="3">
    <source>
        <dbReference type="Proteomes" id="UP000620124"/>
    </source>
</evidence>
<dbReference type="Proteomes" id="UP000620124">
    <property type="component" value="Unassembled WGS sequence"/>
</dbReference>
<name>A0A8H6XAT5_9AGAR</name>
<organism evidence="2 3">
    <name type="scientific">Mycena venus</name>
    <dbReference type="NCBI Taxonomy" id="2733690"/>
    <lineage>
        <taxon>Eukaryota</taxon>
        <taxon>Fungi</taxon>
        <taxon>Dikarya</taxon>
        <taxon>Basidiomycota</taxon>
        <taxon>Agaricomycotina</taxon>
        <taxon>Agaricomycetes</taxon>
        <taxon>Agaricomycetidae</taxon>
        <taxon>Agaricales</taxon>
        <taxon>Marasmiineae</taxon>
        <taxon>Mycenaceae</taxon>
        <taxon>Mycena</taxon>
    </lineage>
</organism>
<accession>A0A8H6XAT5</accession>
<sequence>MLTLKEYHNVCSLFLSHVHHVNISLSMIVNVGAVAFWPKDDVLEHWVEIASLVDAEIYVGSWVSNGRGNREKLENGWTRFRSKDTIGNNIYLWIHRGAASKSWLGQANHIFSCLEITSDFEDYALVHTVNFRLTISRGKTDCPSGFLFLCPENHFQIGPSSFTWPVSPAYWSLDSLGINRLSTEEAARLGFPAIQLNTQIRRNNWDDSIYIGLRQFHQGKGFNPNSQDVARHLGYPLYQLSNEIEVPFAHVTEEDSDEEDDRDAEDVDTTNEPEEGWSAAIKENCMLLEDSALQSYSEGHVPFTWSNVPVQEQEHLGDPLAEHLFLGQGNEFQIGQSLGWDDAPAYWSNSAGAHCPSQQVTHYGVPNTGPDMAMDGLWSTGVYGGVGQFHQANVFDIYPHLGHPLAQLSHDANVPFAHVEEVTAGEVQSLANTGRQFDNLWPSASADRVPEINREKEIPVKHSFEEIVTGLPGNTSEQRLEGSIQDDLALRHLMLEEKAQLIEMQRLGMFTKEEFISRLAQIDAHYKEPAARPTPAKRLRLSN</sequence>
<dbReference type="AlphaFoldDB" id="A0A8H6XAT5"/>
<proteinExistence type="predicted"/>
<dbReference type="EMBL" id="JACAZI010000022">
    <property type="protein sequence ID" value="KAF7337141.1"/>
    <property type="molecule type" value="Genomic_DNA"/>
</dbReference>
<protein>
    <submittedName>
        <fullName evidence="2">Uncharacterized protein</fullName>
    </submittedName>
</protein>
<feature type="compositionally biased region" description="Acidic residues" evidence="1">
    <location>
        <begin position="254"/>
        <end position="275"/>
    </location>
</feature>
<gene>
    <name evidence="2" type="ORF">MVEN_02152100</name>
</gene>
<evidence type="ECO:0000256" key="1">
    <source>
        <dbReference type="SAM" id="MobiDB-lite"/>
    </source>
</evidence>
<dbReference type="OrthoDB" id="2953266at2759"/>
<comment type="caution">
    <text evidence="2">The sequence shown here is derived from an EMBL/GenBank/DDBJ whole genome shotgun (WGS) entry which is preliminary data.</text>
</comment>
<reference evidence="2" key="1">
    <citation type="submission" date="2020-05" db="EMBL/GenBank/DDBJ databases">
        <title>Mycena genomes resolve the evolution of fungal bioluminescence.</title>
        <authorList>
            <person name="Tsai I.J."/>
        </authorList>
    </citation>
    <scope>NUCLEOTIDE SEQUENCE</scope>
    <source>
        <strain evidence="2">CCC161011</strain>
    </source>
</reference>
<feature type="region of interest" description="Disordered" evidence="1">
    <location>
        <begin position="252"/>
        <end position="276"/>
    </location>
</feature>